<organism evidence="1 3">
    <name type="scientific">Brevundimonas diminuta</name>
    <name type="common">Pseudomonas diminuta</name>
    <dbReference type="NCBI Taxonomy" id="293"/>
    <lineage>
        <taxon>Bacteria</taxon>
        <taxon>Pseudomonadati</taxon>
        <taxon>Pseudomonadota</taxon>
        <taxon>Alphaproteobacteria</taxon>
        <taxon>Caulobacterales</taxon>
        <taxon>Caulobacteraceae</taxon>
        <taxon>Brevundimonas</taxon>
    </lineage>
</organism>
<evidence type="ECO:0000313" key="4">
    <source>
        <dbReference type="Proteomes" id="UP000596117"/>
    </source>
</evidence>
<dbReference type="EMBL" id="CP066026">
    <property type="protein sequence ID" value="QQB90237.1"/>
    <property type="molecule type" value="Genomic_DNA"/>
</dbReference>
<reference evidence="2 4" key="2">
    <citation type="submission" date="2020-12" db="EMBL/GenBank/DDBJ databases">
        <title>FDA dAtabase for Regulatory Grade micrObial Sequences (FDA-ARGOS): Supporting development and validation of Infectious Disease Dx tests.</title>
        <authorList>
            <person name="Kerrigan L."/>
            <person name="Long C."/>
            <person name="Tallon L."/>
            <person name="Sadzewicz L."/>
            <person name="Zhao X."/>
            <person name="Boylan J."/>
            <person name="Ott S."/>
            <person name="Bowen H."/>
            <person name="Vavikolanu K."/>
            <person name="Mehta A."/>
            <person name="Aluvathingal J."/>
            <person name="Nadendla S."/>
            <person name="Yan Y."/>
            <person name="Sichtig H."/>
        </authorList>
    </citation>
    <scope>NUCLEOTIDE SEQUENCE [LARGE SCALE GENOMIC DNA]</scope>
    <source>
        <strain evidence="2 4">FDAARGOS_1026</strain>
    </source>
</reference>
<accession>A0A410P073</accession>
<sequence length="309" mass="34669">MPNVVQGFAPPAYWQAFEDLTVSVARLTFDDPAPQKVGRPGQSQHGLDVIVELPDGRRFGIQCKRREDRDVNNDPLPGGPITLDAVEAALEEVKAYKSGLDRFILATSAKTDSGLQAQVAKLSDGRRRAGKFPVQVWSWADYEAALNRDAALQNEYYAMVAQGRTALERDRHLLELFAEAFSRPAFHDPLSCEHRDDFRQAISNTQKALATGELQDRHGHRLRRADGGWRTLSDDDHRKGLAGVADALQQFRVTLIEAERSGYVGQQGDWFMIYDTEVQADLERRREAVVVALDKVLRAAGLHPLRDRR</sequence>
<dbReference type="EMBL" id="CP035093">
    <property type="protein sequence ID" value="QAT15546.1"/>
    <property type="molecule type" value="Genomic_DNA"/>
</dbReference>
<dbReference type="KEGG" id="bdm:EQG53_15015"/>
<dbReference type="RefSeq" id="WP_128720304.1">
    <property type="nucleotide sequence ID" value="NZ_BJNC01000037.1"/>
</dbReference>
<dbReference type="Proteomes" id="UP000287388">
    <property type="component" value="Chromosome"/>
</dbReference>
<evidence type="ECO:0000313" key="2">
    <source>
        <dbReference type="EMBL" id="QQB90237.1"/>
    </source>
</evidence>
<evidence type="ECO:0008006" key="5">
    <source>
        <dbReference type="Google" id="ProtNLM"/>
    </source>
</evidence>
<gene>
    <name evidence="1" type="ORF">EQG53_15015</name>
    <name evidence="2" type="ORF">I6H83_07435</name>
</gene>
<keyword evidence="4" id="KW-1185">Reference proteome</keyword>
<evidence type="ECO:0000313" key="3">
    <source>
        <dbReference type="Proteomes" id="UP000287388"/>
    </source>
</evidence>
<reference evidence="1 3" key="1">
    <citation type="submission" date="2019-01" db="EMBL/GenBank/DDBJ databases">
        <title>Brevundimonas diminuta Genome sequencing and assembly.</title>
        <authorList>
            <person name="Chen H."/>
        </authorList>
    </citation>
    <scope>NUCLEOTIDE SEQUENCE [LARGE SCALE GENOMIC DNA]</scope>
    <source>
        <strain evidence="1">ATCC</strain>
        <strain evidence="3">ATCC(B) 19146</strain>
    </source>
</reference>
<dbReference type="Proteomes" id="UP000596117">
    <property type="component" value="Chromosome"/>
</dbReference>
<protein>
    <recommendedName>
        <fullName evidence="5">Restriction endonuclease type IV Mrr domain-containing protein</fullName>
    </recommendedName>
</protein>
<proteinExistence type="predicted"/>
<name>A0A410P073_BREDI</name>
<dbReference type="AlphaFoldDB" id="A0A410P073"/>
<evidence type="ECO:0000313" key="1">
    <source>
        <dbReference type="EMBL" id="QAT15546.1"/>
    </source>
</evidence>